<evidence type="ECO:0000313" key="3">
    <source>
        <dbReference type="Proteomes" id="UP001246576"/>
    </source>
</evidence>
<gene>
    <name evidence="2" type="ORF">RI048_02315</name>
</gene>
<evidence type="ECO:0000256" key="1">
    <source>
        <dbReference type="SAM" id="Phobius"/>
    </source>
</evidence>
<evidence type="ECO:0000313" key="2">
    <source>
        <dbReference type="EMBL" id="MDR9847039.1"/>
    </source>
</evidence>
<comment type="caution">
    <text evidence="2">The sequence shown here is derived from an EMBL/GenBank/DDBJ whole genome shotgun (WGS) entry which is preliminary data.</text>
</comment>
<keyword evidence="1" id="KW-0472">Membrane</keyword>
<protein>
    <submittedName>
        <fullName evidence="2">Uncharacterized protein</fullName>
    </submittedName>
</protein>
<dbReference type="EMBL" id="JAVLSJ010000001">
    <property type="protein sequence ID" value="MDR9847039.1"/>
    <property type="molecule type" value="Genomic_DNA"/>
</dbReference>
<name>A0ABU2EFW6_9BURK</name>
<keyword evidence="3" id="KW-1185">Reference proteome</keyword>
<reference evidence="2" key="1">
    <citation type="submission" date="2023-09" db="EMBL/GenBank/DDBJ databases">
        <title>Description of first Herbaspirillum huttiense subsp. nephrolepsisexaltata and Herbaspirillum huttiense subsp. lycopersicon.</title>
        <authorList>
            <person name="Poudel M."/>
            <person name="Sharma A."/>
            <person name="Goss E."/>
            <person name="Tapia J.H."/>
            <person name="Harmon C.M."/>
            <person name="Jones J.B."/>
        </authorList>
    </citation>
    <scope>NUCLEOTIDE SEQUENCE</scope>
    <source>
        <strain evidence="2">SE1</strain>
    </source>
</reference>
<keyword evidence="1" id="KW-1133">Transmembrane helix</keyword>
<dbReference type="RefSeq" id="WP_310839461.1">
    <property type="nucleotide sequence ID" value="NZ_JAVLSJ010000001.1"/>
</dbReference>
<dbReference type="Proteomes" id="UP001246576">
    <property type="component" value="Unassembled WGS sequence"/>
</dbReference>
<organism evidence="2 3">
    <name type="scientific">Herbaspirillum huttiense subsp. lycopersici</name>
    <dbReference type="NCBI Taxonomy" id="3074428"/>
    <lineage>
        <taxon>Bacteria</taxon>
        <taxon>Pseudomonadati</taxon>
        <taxon>Pseudomonadota</taxon>
        <taxon>Betaproteobacteria</taxon>
        <taxon>Burkholderiales</taxon>
        <taxon>Oxalobacteraceae</taxon>
        <taxon>Herbaspirillum</taxon>
    </lineage>
</organism>
<accession>A0ABU2EFW6</accession>
<feature type="transmembrane region" description="Helical" evidence="1">
    <location>
        <begin position="6"/>
        <end position="35"/>
    </location>
</feature>
<keyword evidence="1" id="KW-0812">Transmembrane</keyword>
<proteinExistence type="predicted"/>
<sequence length="63" mass="6904">MKHALIINLAIIALVGFTLWLTGNPMCLFGLLLLLDMPYGLLAQGGDEEDKPQGMGFTQDLDR</sequence>